<dbReference type="EMBL" id="JADGJD010000133">
    <property type="protein sequence ID" value="KAJ3054506.1"/>
    <property type="molecule type" value="Genomic_DNA"/>
</dbReference>
<reference evidence="1" key="1">
    <citation type="submission" date="2020-05" db="EMBL/GenBank/DDBJ databases">
        <title>Phylogenomic resolution of chytrid fungi.</title>
        <authorList>
            <person name="Stajich J.E."/>
            <person name="Amses K."/>
            <person name="Simmons R."/>
            <person name="Seto K."/>
            <person name="Myers J."/>
            <person name="Bonds A."/>
            <person name="Quandt C.A."/>
            <person name="Barry K."/>
            <person name="Liu P."/>
            <person name="Grigoriev I."/>
            <person name="Longcore J.E."/>
            <person name="James T.Y."/>
        </authorList>
    </citation>
    <scope>NUCLEOTIDE SEQUENCE</scope>
    <source>
        <strain evidence="1">JEL0318</strain>
    </source>
</reference>
<dbReference type="AlphaFoldDB" id="A0AAD5SHC1"/>
<proteinExistence type="predicted"/>
<comment type="caution">
    <text evidence="1">The sequence shown here is derived from an EMBL/GenBank/DDBJ whole genome shotgun (WGS) entry which is preliminary data.</text>
</comment>
<evidence type="ECO:0000313" key="1">
    <source>
        <dbReference type="EMBL" id="KAJ3054506.1"/>
    </source>
</evidence>
<protein>
    <submittedName>
        <fullName evidence="1">Uncharacterized protein</fullName>
    </submittedName>
</protein>
<organism evidence="1 2">
    <name type="scientific">Rhizophlyctis rosea</name>
    <dbReference type="NCBI Taxonomy" id="64517"/>
    <lineage>
        <taxon>Eukaryota</taxon>
        <taxon>Fungi</taxon>
        <taxon>Fungi incertae sedis</taxon>
        <taxon>Chytridiomycota</taxon>
        <taxon>Chytridiomycota incertae sedis</taxon>
        <taxon>Chytridiomycetes</taxon>
        <taxon>Rhizophlyctidales</taxon>
        <taxon>Rhizophlyctidaceae</taxon>
        <taxon>Rhizophlyctis</taxon>
    </lineage>
</organism>
<keyword evidence="2" id="KW-1185">Reference proteome</keyword>
<dbReference type="Proteomes" id="UP001212841">
    <property type="component" value="Unassembled WGS sequence"/>
</dbReference>
<accession>A0AAD5SHC1</accession>
<gene>
    <name evidence="1" type="ORF">HK097_001629</name>
</gene>
<evidence type="ECO:0000313" key="2">
    <source>
        <dbReference type="Proteomes" id="UP001212841"/>
    </source>
</evidence>
<feature type="non-terminal residue" evidence="1">
    <location>
        <position position="113"/>
    </location>
</feature>
<sequence>MSAGPSRDTLKSNPVSTDSVDAILQRCPEDFVVFPNKHQLRTAVRVGAIIQVESKAASLTRISFFKCGDDESYGRTEVYVGIEDVARALDSVYVSEQIEKDKGFIRTLVDGTA</sequence>
<name>A0AAD5SHC1_9FUNG</name>